<evidence type="ECO:0000259" key="2">
    <source>
        <dbReference type="PROSITE" id="PS51406"/>
    </source>
</evidence>
<dbReference type="Gene3D" id="3.90.215.10">
    <property type="entry name" value="Gamma Fibrinogen, chain A, domain 1"/>
    <property type="match status" value="1"/>
</dbReference>
<dbReference type="GO" id="GO:0005615">
    <property type="term" value="C:extracellular space"/>
    <property type="evidence" value="ECO:0007669"/>
    <property type="project" value="TreeGrafter"/>
</dbReference>
<evidence type="ECO:0000256" key="1">
    <source>
        <dbReference type="ARBA" id="ARBA00023157"/>
    </source>
</evidence>
<reference evidence="3" key="1">
    <citation type="submission" date="2012-12" db="EMBL/GenBank/DDBJ databases">
        <title>Identification and characterization of a phenylalanine ammonia-lyase gene family in Isatis indigotica Fort.</title>
        <authorList>
            <person name="Liu Q."/>
            <person name="Chen J."/>
            <person name="Zhou X."/>
            <person name="Di P."/>
            <person name="Xiao Y."/>
            <person name="Xuan H."/>
            <person name="Zhang L."/>
            <person name="Chen W."/>
        </authorList>
    </citation>
    <scope>NUCLEOTIDE SEQUENCE</scope>
    <source>
        <tissue evidence="3">Salivary gland</tissue>
    </source>
</reference>
<accession>A0A0K8R6H8</accession>
<dbReference type="SMART" id="SM00186">
    <property type="entry name" value="FBG"/>
    <property type="match status" value="1"/>
</dbReference>
<protein>
    <submittedName>
        <fullName evidence="3">Putative ficolin/ixoderin</fullName>
    </submittedName>
</protein>
<keyword evidence="1" id="KW-1015">Disulfide bond</keyword>
<sequence>MFVAFLFISVLAENVFMESSFRRAPEITERQYGTRKTYMLFDPCNTNKPGNRTVSCSQIQMKKRSKSGKYDIYPRKDRVKVWCDMDSDGGGWTVIQSRTEYETYDNNFEKDLGNYERGFETIGSGFWIGLENLHVLTSFPNNQQALRIELTKTKERKPIVLLYHKFHVGSKEENYKLTIDDFEGPEGYDALSYHNGEKFAIKKSMTQSPDKDKCSDRLSGGWWFKTCNEANLNGRKFKYASSLSSTSKTLGITWHIKHKDESYKYIYDRVEMKIRDNDFGFCTGALKSKRI</sequence>
<dbReference type="InterPro" id="IPR050373">
    <property type="entry name" value="Fibrinogen_C-term_domain"/>
</dbReference>
<dbReference type="InterPro" id="IPR002181">
    <property type="entry name" value="Fibrinogen_a/b/g_C_dom"/>
</dbReference>
<dbReference type="NCBIfam" id="NF040941">
    <property type="entry name" value="GGGWT_bact"/>
    <property type="match status" value="1"/>
</dbReference>
<dbReference type="InterPro" id="IPR020837">
    <property type="entry name" value="Fibrinogen_CS"/>
</dbReference>
<proteinExistence type="evidence at transcript level"/>
<organism evidence="3">
    <name type="scientific">Ixodes ricinus</name>
    <name type="common">Common tick</name>
    <name type="synonym">Acarus ricinus</name>
    <dbReference type="NCBI Taxonomy" id="34613"/>
    <lineage>
        <taxon>Eukaryota</taxon>
        <taxon>Metazoa</taxon>
        <taxon>Ecdysozoa</taxon>
        <taxon>Arthropoda</taxon>
        <taxon>Chelicerata</taxon>
        <taxon>Arachnida</taxon>
        <taxon>Acari</taxon>
        <taxon>Parasitiformes</taxon>
        <taxon>Ixodida</taxon>
        <taxon>Ixodoidea</taxon>
        <taxon>Ixodidae</taxon>
        <taxon>Ixodinae</taxon>
        <taxon>Ixodes</taxon>
    </lineage>
</organism>
<feature type="domain" description="Fibrinogen C-terminal" evidence="2">
    <location>
        <begin position="47"/>
        <end position="278"/>
    </location>
</feature>
<dbReference type="PANTHER" id="PTHR19143:SF458">
    <property type="entry name" value="FIBRINOGEN C-TERMINAL DOMAIN-CONTAINING PROTEIN-RELATED"/>
    <property type="match status" value="1"/>
</dbReference>
<dbReference type="EMBL" id="GADI01007048">
    <property type="protein sequence ID" value="JAA66760.1"/>
    <property type="molecule type" value="mRNA"/>
</dbReference>
<dbReference type="SUPFAM" id="SSF56496">
    <property type="entry name" value="Fibrinogen C-terminal domain-like"/>
    <property type="match status" value="1"/>
</dbReference>
<evidence type="ECO:0000313" key="3">
    <source>
        <dbReference type="EMBL" id="JAA66760.1"/>
    </source>
</evidence>
<dbReference type="AlphaFoldDB" id="A0A0K8R6H8"/>
<name>A0A0K8R6H8_IXORI</name>
<dbReference type="InterPro" id="IPR036056">
    <property type="entry name" value="Fibrinogen-like_C"/>
</dbReference>
<dbReference type="PROSITE" id="PS00514">
    <property type="entry name" value="FIBRINOGEN_C_1"/>
    <property type="match status" value="1"/>
</dbReference>
<dbReference type="PANTHER" id="PTHR19143">
    <property type="entry name" value="FIBRINOGEN/TENASCIN/ANGIOPOEITIN"/>
    <property type="match status" value="1"/>
</dbReference>
<dbReference type="PROSITE" id="PS51406">
    <property type="entry name" value="FIBRINOGEN_C_2"/>
    <property type="match status" value="1"/>
</dbReference>
<dbReference type="Pfam" id="PF00147">
    <property type="entry name" value="Fibrinogen_C"/>
    <property type="match status" value="1"/>
</dbReference>
<dbReference type="InterPro" id="IPR014716">
    <property type="entry name" value="Fibrinogen_a/b/g_C_1"/>
</dbReference>